<gene>
    <name evidence="3" type="ORF">IAG03_11680</name>
</gene>
<dbReference type="InterPro" id="IPR020904">
    <property type="entry name" value="Sc_DH/Rdtase_CS"/>
</dbReference>
<dbReference type="Gene3D" id="3.40.225.10">
    <property type="entry name" value="Class II aldolase/adducin N-terminal domain"/>
    <property type="match status" value="1"/>
</dbReference>
<keyword evidence="4" id="KW-1185">Reference proteome</keyword>
<evidence type="ECO:0000313" key="4">
    <source>
        <dbReference type="Proteomes" id="UP000651482"/>
    </source>
</evidence>
<dbReference type="PROSITE" id="PS00061">
    <property type="entry name" value="ADH_SHORT"/>
    <property type="match status" value="1"/>
</dbReference>
<dbReference type="SUPFAM" id="SSF53639">
    <property type="entry name" value="AraD/HMP-PK domain-like"/>
    <property type="match status" value="1"/>
</dbReference>
<dbReference type="Pfam" id="PF00596">
    <property type="entry name" value="Aldolase_II"/>
    <property type="match status" value="1"/>
</dbReference>
<dbReference type="Proteomes" id="UP000651482">
    <property type="component" value="Unassembled WGS sequence"/>
</dbReference>
<dbReference type="GO" id="GO:0016616">
    <property type="term" value="F:oxidoreductase activity, acting on the CH-OH group of donors, NAD or NADP as acceptor"/>
    <property type="evidence" value="ECO:0007669"/>
    <property type="project" value="TreeGrafter"/>
</dbReference>
<sequence>MENGLKQLAAMSNRYGADADYVLAGGGNTSYKDEDTLYIKPSGVSLAEIRPEDFVAMNRELLTEMLNAQYPQEDEAREALALEKMMAAVRVPGAKRPSVETPLHNLFPYRFVLHVHPALVNGLTCGMDGKKIAEELFGDKIVWVDFVKPGYSLAKYCKDALEAQKAKTGRSAQILILQNHGIFYAADSVEEIDALSQSIMDALKARVQKTPSFAPAAFCTERAVALAPAIRMLASPNGQAIAEFVCNETAAAFAASKEAFRPLEQPFSPDHIVYCKAYPLFVKKEEELEAQYETLKAAWTAYETKNGYAPRVVAVEGLGFFVCGADPKAVRITKALLRDAMKVAVYSESFGGAHPMLPEFVDFIVHWEVESYRSKVSASAVSAKRLQGKIAVVTGGAQGFGEGIAQAMADQGAYLVVADLNAAGAEACAEALCAKNGAGHAIAAAANVAEEDSVKAMVEKTVLTYGGLDVFVSCAGIVRAGDLETMTKKVFELVTSINYTAYFLCAKYASAVMKIQHRFAPDYFMDIIEINSKSGLQGSSKNFAYAGSKFGGVGLTQSFAYELAPQNIKVNAVCPGNFYDGPLWSDPEKGLFRQYFETGKVPGAKSIEEVKTYYESKTPLRRGCRVPDVARAIFYIVEQEYETGQAVPVTGGQAMLN</sequence>
<dbReference type="PANTHER" id="PTHR42760:SF105">
    <property type="entry name" value="SORBITOL-6-PHOSPHATE 2-DEHYDROGENASE"/>
    <property type="match status" value="1"/>
</dbReference>
<dbReference type="InterPro" id="IPR002347">
    <property type="entry name" value="SDR_fam"/>
</dbReference>
<dbReference type="EMBL" id="JACRSN010000020">
    <property type="protein sequence ID" value="MBC8534631.1"/>
    <property type="molecule type" value="Genomic_DNA"/>
</dbReference>
<evidence type="ECO:0000313" key="3">
    <source>
        <dbReference type="EMBL" id="MBC8534631.1"/>
    </source>
</evidence>
<comment type="similarity">
    <text evidence="1">Belongs to the short-chain dehydrogenases/reductases (SDR) family.</text>
</comment>
<reference evidence="3" key="1">
    <citation type="submission" date="2020-08" db="EMBL/GenBank/DDBJ databases">
        <title>Genome public.</title>
        <authorList>
            <person name="Liu C."/>
            <person name="Sun Q."/>
        </authorList>
    </citation>
    <scope>NUCLEOTIDE SEQUENCE</scope>
    <source>
        <strain evidence="3">NSJ-40</strain>
    </source>
</reference>
<organism evidence="3 4">
    <name type="scientific">Yeguia hominis</name>
    <dbReference type="NCBI Taxonomy" id="2763662"/>
    <lineage>
        <taxon>Bacteria</taxon>
        <taxon>Bacillati</taxon>
        <taxon>Bacillota</taxon>
        <taxon>Clostridia</taxon>
        <taxon>Eubacteriales</taxon>
        <taxon>Yeguiaceae</taxon>
        <taxon>Yeguia</taxon>
    </lineage>
</organism>
<dbReference type="InterPro" id="IPR036409">
    <property type="entry name" value="Aldolase_II/adducin_N_sf"/>
</dbReference>
<proteinExistence type="inferred from homology"/>
<feature type="domain" description="Class II aldolase/adducin N-terminal" evidence="2">
    <location>
        <begin position="7"/>
        <end position="207"/>
    </location>
</feature>
<dbReference type="SMART" id="SM01007">
    <property type="entry name" value="Aldolase_II"/>
    <property type="match status" value="1"/>
</dbReference>
<dbReference type="RefSeq" id="WP_249320217.1">
    <property type="nucleotide sequence ID" value="NZ_JACRSN010000020.1"/>
</dbReference>
<dbReference type="Gene3D" id="3.40.50.720">
    <property type="entry name" value="NAD(P)-binding Rossmann-like Domain"/>
    <property type="match status" value="1"/>
</dbReference>
<name>A0A926DAF7_9FIRM</name>
<evidence type="ECO:0000256" key="1">
    <source>
        <dbReference type="ARBA" id="ARBA00006484"/>
    </source>
</evidence>
<dbReference type="PRINTS" id="PR00081">
    <property type="entry name" value="GDHRDH"/>
</dbReference>
<dbReference type="InterPro" id="IPR036291">
    <property type="entry name" value="NAD(P)-bd_dom_sf"/>
</dbReference>
<dbReference type="Pfam" id="PF00106">
    <property type="entry name" value="adh_short"/>
    <property type="match status" value="1"/>
</dbReference>
<dbReference type="InterPro" id="IPR001303">
    <property type="entry name" value="Aldolase_II/adducin_N"/>
</dbReference>
<dbReference type="AlphaFoldDB" id="A0A926DAF7"/>
<dbReference type="PANTHER" id="PTHR42760">
    <property type="entry name" value="SHORT-CHAIN DEHYDROGENASES/REDUCTASES FAMILY MEMBER"/>
    <property type="match status" value="1"/>
</dbReference>
<dbReference type="SUPFAM" id="SSF51735">
    <property type="entry name" value="NAD(P)-binding Rossmann-fold domains"/>
    <property type="match status" value="1"/>
</dbReference>
<evidence type="ECO:0000259" key="2">
    <source>
        <dbReference type="SMART" id="SM01007"/>
    </source>
</evidence>
<comment type="caution">
    <text evidence="3">The sequence shown here is derived from an EMBL/GenBank/DDBJ whole genome shotgun (WGS) entry which is preliminary data.</text>
</comment>
<accession>A0A926DAF7</accession>
<protein>
    <submittedName>
        <fullName evidence="3">SDR family oxidoreductase</fullName>
    </submittedName>
</protein>